<dbReference type="Proteomes" id="UP000030651">
    <property type="component" value="Unassembled WGS sequence"/>
</dbReference>
<dbReference type="SUPFAM" id="SSF52266">
    <property type="entry name" value="SGNH hydrolase"/>
    <property type="match status" value="1"/>
</dbReference>
<dbReference type="RefSeq" id="XP_007832136.1">
    <property type="nucleotide sequence ID" value="XM_007833945.1"/>
</dbReference>
<reference evidence="4" key="1">
    <citation type="journal article" date="2015" name="BMC Genomics">
        <title>Genomic and transcriptomic analysis of the endophytic fungus Pestalotiopsis fici reveals its lifestyle and high potential for synthesis of natural products.</title>
        <authorList>
            <person name="Wang X."/>
            <person name="Zhang X."/>
            <person name="Liu L."/>
            <person name="Xiang M."/>
            <person name="Wang W."/>
            <person name="Sun X."/>
            <person name="Che Y."/>
            <person name="Guo L."/>
            <person name="Liu G."/>
            <person name="Guo L."/>
            <person name="Wang C."/>
            <person name="Yin W.B."/>
            <person name="Stadler M."/>
            <person name="Zhang X."/>
            <person name="Liu X."/>
        </authorList>
    </citation>
    <scope>NUCLEOTIDE SEQUENCE [LARGE SCALE GENOMIC DNA]</scope>
    <source>
        <strain evidence="4">W106-1 / CGMCC3.15140</strain>
    </source>
</reference>
<dbReference type="KEGG" id="pfy:PFICI_05364"/>
<evidence type="ECO:0000313" key="3">
    <source>
        <dbReference type="EMBL" id="ETS83488.1"/>
    </source>
</evidence>
<dbReference type="STRING" id="1229662.W3XBM7"/>
<evidence type="ECO:0000256" key="2">
    <source>
        <dbReference type="SAM" id="SignalP"/>
    </source>
</evidence>
<dbReference type="AlphaFoldDB" id="W3XBM7"/>
<evidence type="ECO:0000313" key="4">
    <source>
        <dbReference type="Proteomes" id="UP000030651"/>
    </source>
</evidence>
<evidence type="ECO:0008006" key="5">
    <source>
        <dbReference type="Google" id="ProtNLM"/>
    </source>
</evidence>
<accession>W3XBM7</accession>
<feature type="signal peptide" evidence="2">
    <location>
        <begin position="1"/>
        <end position="22"/>
    </location>
</feature>
<proteinExistence type="predicted"/>
<dbReference type="Pfam" id="PF00657">
    <property type="entry name" value="Lipase_GDSL"/>
    <property type="match status" value="1"/>
</dbReference>
<dbReference type="GO" id="GO:0016788">
    <property type="term" value="F:hydrolase activity, acting on ester bonds"/>
    <property type="evidence" value="ECO:0007669"/>
    <property type="project" value="InterPro"/>
</dbReference>
<sequence>MTRSTVATSLLCLSALTGVSEAAFNWANVNSVVAFGDSYSSVWGTAGYPNYTFIGSNLPSQYAFTPSQLLNDRIIQNYSATAEGGPNWLEFLTGCAVKPGLYLPRSCSNQLWDFAFSGASYSKQFFPPHHSYTVPVANQTQRYLSYADQTLALDKSRSLITFWFGINDVFDTKNFYTGPLTDEQLWNQIISASFQQSVMPLLRAGFRNVLMMNFPPLDRAPPNLRSSDPYPTKSMVDLWNSILAKQSAQFQASNPGTKIMVYDDNKFFNQVLNSPGSYGIRVTDNFCRAYENPDVANNPSKYGCYPLSQYFWQSGAHM</sequence>
<dbReference type="PANTHER" id="PTHR45642">
    <property type="entry name" value="GDSL ESTERASE/LIPASE EXL3"/>
    <property type="match status" value="1"/>
</dbReference>
<dbReference type="InterPro" id="IPR050592">
    <property type="entry name" value="GDSL_lipolytic_enzyme"/>
</dbReference>
<dbReference type="InterPro" id="IPR036514">
    <property type="entry name" value="SGNH_hydro_sf"/>
</dbReference>
<feature type="chain" id="PRO_5004835635" description="SGNH hydrolase-type esterase domain-containing protein" evidence="2">
    <location>
        <begin position="23"/>
        <end position="318"/>
    </location>
</feature>
<keyword evidence="1 2" id="KW-0732">Signal</keyword>
<dbReference type="InterPro" id="IPR001087">
    <property type="entry name" value="GDSL"/>
</dbReference>
<dbReference type="OrthoDB" id="1600564at2759"/>
<dbReference type="Gene3D" id="3.40.50.1110">
    <property type="entry name" value="SGNH hydrolase"/>
    <property type="match status" value="1"/>
</dbReference>
<name>W3XBM7_PESFW</name>
<dbReference type="InParanoid" id="W3XBM7"/>
<dbReference type="PANTHER" id="PTHR45642:SF139">
    <property type="entry name" value="SGNH HYDROLASE-TYPE ESTERASE DOMAIN-CONTAINING PROTEIN"/>
    <property type="match status" value="1"/>
</dbReference>
<dbReference type="OMA" id="WNSILAK"/>
<dbReference type="EMBL" id="KI912111">
    <property type="protein sequence ID" value="ETS83488.1"/>
    <property type="molecule type" value="Genomic_DNA"/>
</dbReference>
<dbReference type="eggNOG" id="ENOG502S09J">
    <property type="taxonomic scope" value="Eukaryota"/>
</dbReference>
<evidence type="ECO:0000256" key="1">
    <source>
        <dbReference type="ARBA" id="ARBA00022729"/>
    </source>
</evidence>
<dbReference type="GeneID" id="19270377"/>
<keyword evidence="4" id="KW-1185">Reference proteome</keyword>
<gene>
    <name evidence="3" type="ORF">PFICI_05364</name>
</gene>
<organism evidence="3 4">
    <name type="scientific">Pestalotiopsis fici (strain W106-1 / CGMCC3.15140)</name>
    <dbReference type="NCBI Taxonomy" id="1229662"/>
    <lineage>
        <taxon>Eukaryota</taxon>
        <taxon>Fungi</taxon>
        <taxon>Dikarya</taxon>
        <taxon>Ascomycota</taxon>
        <taxon>Pezizomycotina</taxon>
        <taxon>Sordariomycetes</taxon>
        <taxon>Xylariomycetidae</taxon>
        <taxon>Amphisphaeriales</taxon>
        <taxon>Sporocadaceae</taxon>
        <taxon>Pestalotiopsis</taxon>
    </lineage>
</organism>
<dbReference type="HOGENOM" id="CLU_015101_4_0_1"/>
<protein>
    <recommendedName>
        <fullName evidence="5">SGNH hydrolase-type esterase domain-containing protein</fullName>
    </recommendedName>
</protein>